<keyword evidence="1" id="KW-0175">Coiled coil</keyword>
<evidence type="ECO:0000256" key="1">
    <source>
        <dbReference type="SAM" id="Coils"/>
    </source>
</evidence>
<proteinExistence type="predicted"/>
<protein>
    <submittedName>
        <fullName evidence="2">Uncharacterized protein</fullName>
    </submittedName>
</protein>
<dbReference type="EMBL" id="JACEIK010003145">
    <property type="protein sequence ID" value="MCD9640537.1"/>
    <property type="molecule type" value="Genomic_DNA"/>
</dbReference>
<accession>A0ABS8V2D3</accession>
<dbReference type="Proteomes" id="UP000823775">
    <property type="component" value="Unassembled WGS sequence"/>
</dbReference>
<evidence type="ECO:0000313" key="3">
    <source>
        <dbReference type="Proteomes" id="UP000823775"/>
    </source>
</evidence>
<name>A0ABS8V2D3_DATST</name>
<reference evidence="2 3" key="1">
    <citation type="journal article" date="2021" name="BMC Genomics">
        <title>Datura genome reveals duplications of psychoactive alkaloid biosynthetic genes and high mutation rate following tissue culture.</title>
        <authorList>
            <person name="Rajewski A."/>
            <person name="Carter-House D."/>
            <person name="Stajich J."/>
            <person name="Litt A."/>
        </authorList>
    </citation>
    <scope>NUCLEOTIDE SEQUENCE [LARGE SCALE GENOMIC DNA]</scope>
    <source>
        <strain evidence="2">AR-01</strain>
    </source>
</reference>
<organism evidence="2 3">
    <name type="scientific">Datura stramonium</name>
    <name type="common">Jimsonweed</name>
    <name type="synonym">Common thornapple</name>
    <dbReference type="NCBI Taxonomy" id="4076"/>
    <lineage>
        <taxon>Eukaryota</taxon>
        <taxon>Viridiplantae</taxon>
        <taxon>Streptophyta</taxon>
        <taxon>Embryophyta</taxon>
        <taxon>Tracheophyta</taxon>
        <taxon>Spermatophyta</taxon>
        <taxon>Magnoliopsida</taxon>
        <taxon>eudicotyledons</taxon>
        <taxon>Gunneridae</taxon>
        <taxon>Pentapetalae</taxon>
        <taxon>asterids</taxon>
        <taxon>lamiids</taxon>
        <taxon>Solanales</taxon>
        <taxon>Solanaceae</taxon>
        <taxon>Solanoideae</taxon>
        <taxon>Datureae</taxon>
        <taxon>Datura</taxon>
    </lineage>
</organism>
<comment type="caution">
    <text evidence="2">The sequence shown here is derived from an EMBL/GenBank/DDBJ whole genome shotgun (WGS) entry which is preliminary data.</text>
</comment>
<keyword evidence="3" id="KW-1185">Reference proteome</keyword>
<sequence length="108" mass="12050">MGRDHIQFILFFSYVLYRIDGYEEDGNGGSSTVVGTSGLADDTEMQKLHQEFDRLHEENKQLKAQLVKNEETIEARHNDLMSLIQSLSPLTLSSPSIAAQSPPVSLDV</sequence>
<evidence type="ECO:0000313" key="2">
    <source>
        <dbReference type="EMBL" id="MCD9640537.1"/>
    </source>
</evidence>
<feature type="coiled-coil region" evidence="1">
    <location>
        <begin position="45"/>
        <end position="72"/>
    </location>
</feature>
<gene>
    <name evidence="2" type="ORF">HAX54_025891</name>
</gene>